<protein>
    <submittedName>
        <fullName evidence="3">Tyrosine-protein phosphatase</fullName>
        <ecNumber evidence="3">3.1.3.48</ecNumber>
    </submittedName>
</protein>
<reference evidence="4" key="1">
    <citation type="journal article" date="2019" name="Int. J. Syst. Evol. Microbiol.">
        <title>The Global Catalogue of Microorganisms (GCM) 10K type strain sequencing project: providing services to taxonomists for standard genome sequencing and annotation.</title>
        <authorList>
            <consortium name="The Broad Institute Genomics Platform"/>
            <consortium name="The Broad Institute Genome Sequencing Center for Infectious Disease"/>
            <person name="Wu L."/>
            <person name="Ma J."/>
        </authorList>
    </citation>
    <scope>NUCLEOTIDE SEQUENCE [LARGE SCALE GENOMIC DNA]</scope>
    <source>
        <strain evidence="4">CCUG 57401</strain>
    </source>
</reference>
<comment type="caution">
    <text evidence="3">The sequence shown here is derived from an EMBL/GenBank/DDBJ whole genome shotgun (WGS) entry which is preliminary data.</text>
</comment>
<keyword evidence="4" id="KW-1185">Reference proteome</keyword>
<evidence type="ECO:0000259" key="2">
    <source>
        <dbReference type="PROSITE" id="PS50056"/>
    </source>
</evidence>
<dbReference type="SUPFAM" id="SSF52799">
    <property type="entry name" value="(Phosphotyrosine protein) phosphatases II"/>
    <property type="match status" value="1"/>
</dbReference>
<dbReference type="Gene3D" id="3.90.190.10">
    <property type="entry name" value="Protein tyrosine phosphatase superfamily"/>
    <property type="match status" value="1"/>
</dbReference>
<dbReference type="Pfam" id="PF13350">
    <property type="entry name" value="Y_phosphatase3"/>
    <property type="match status" value="1"/>
</dbReference>
<dbReference type="Proteomes" id="UP001596037">
    <property type="component" value="Unassembled WGS sequence"/>
</dbReference>
<gene>
    <name evidence="3" type="ORF">ACFPOE_15930</name>
</gene>
<keyword evidence="3" id="KW-0378">Hydrolase</keyword>
<feature type="domain" description="Tyrosine specific protein phosphatases" evidence="2">
    <location>
        <begin position="126"/>
        <end position="172"/>
    </location>
</feature>
<evidence type="ECO:0000256" key="1">
    <source>
        <dbReference type="ARBA" id="ARBA00009580"/>
    </source>
</evidence>
<comment type="similarity">
    <text evidence="1">Belongs to the protein-tyrosine phosphatase family.</text>
</comment>
<dbReference type="InterPro" id="IPR016130">
    <property type="entry name" value="Tyr_Pase_AS"/>
</dbReference>
<evidence type="ECO:0000313" key="4">
    <source>
        <dbReference type="Proteomes" id="UP001596037"/>
    </source>
</evidence>
<name>A0ABW0NIZ0_9BURK</name>
<organism evidence="3 4">
    <name type="scientific">Caenimonas terrae</name>
    <dbReference type="NCBI Taxonomy" id="696074"/>
    <lineage>
        <taxon>Bacteria</taxon>
        <taxon>Pseudomonadati</taxon>
        <taxon>Pseudomonadota</taxon>
        <taxon>Betaproteobacteria</taxon>
        <taxon>Burkholderiales</taxon>
        <taxon>Comamonadaceae</taxon>
        <taxon>Caenimonas</taxon>
    </lineage>
</organism>
<dbReference type="EC" id="3.1.3.48" evidence="3"/>
<dbReference type="InterPro" id="IPR026893">
    <property type="entry name" value="Tyr/Ser_Pase_IphP-type"/>
</dbReference>
<dbReference type="InterPro" id="IPR029021">
    <property type="entry name" value="Prot-tyrosine_phosphatase-like"/>
</dbReference>
<evidence type="ECO:0000313" key="3">
    <source>
        <dbReference type="EMBL" id="MFC5499037.1"/>
    </source>
</evidence>
<dbReference type="PANTHER" id="PTHR31126">
    <property type="entry name" value="TYROSINE-PROTEIN PHOSPHATASE"/>
    <property type="match status" value="1"/>
</dbReference>
<dbReference type="RefSeq" id="WP_376851114.1">
    <property type="nucleotide sequence ID" value="NZ_JBHSMF010000009.1"/>
</dbReference>
<dbReference type="EMBL" id="JBHSMF010000009">
    <property type="protein sequence ID" value="MFC5499037.1"/>
    <property type="molecule type" value="Genomic_DNA"/>
</dbReference>
<dbReference type="PROSITE" id="PS50056">
    <property type="entry name" value="TYR_PHOSPHATASE_2"/>
    <property type="match status" value="1"/>
</dbReference>
<dbReference type="PANTHER" id="PTHR31126:SF1">
    <property type="entry name" value="TYROSINE SPECIFIC PROTEIN PHOSPHATASES DOMAIN-CONTAINING PROTEIN"/>
    <property type="match status" value="1"/>
</dbReference>
<dbReference type="GO" id="GO:0004725">
    <property type="term" value="F:protein tyrosine phosphatase activity"/>
    <property type="evidence" value="ECO:0007669"/>
    <property type="project" value="UniProtKB-EC"/>
</dbReference>
<dbReference type="InterPro" id="IPR000387">
    <property type="entry name" value="Tyr_Pase_dom"/>
</dbReference>
<proteinExistence type="inferred from homology"/>
<accession>A0ABW0NIZ0</accession>
<dbReference type="PROSITE" id="PS00383">
    <property type="entry name" value="TYR_PHOSPHATASE_1"/>
    <property type="match status" value="1"/>
</dbReference>
<sequence length="247" mass="27619">MTSSFNLTGAPNFRDLGGYQTADGKETVRRHHLFRSDHLGNLEAEDIQLLSGKLREPVRVLDLRGVTERETAVCALEGVTVHSLSIEPTIVQVLSDLTDAGHKLTRADVVGHMQDTYRGFVRQNTHRFASLFGFLLESSDPLVFHCTAGKDRTGFAAALILLALGVSREDVMGDYLLTNQRLKPKSEWKGLTPDVASVLYRVQPEFLDAAFDAVQQKYGGLEAYFREGLGVREAERARLRELYLQRK</sequence>